<proteinExistence type="predicted"/>
<dbReference type="OrthoDB" id="389793at2"/>
<organism evidence="1 2">
    <name type="scientific">Mesoplasma coleopterae</name>
    <dbReference type="NCBI Taxonomy" id="324078"/>
    <lineage>
        <taxon>Bacteria</taxon>
        <taxon>Bacillati</taxon>
        <taxon>Mycoplasmatota</taxon>
        <taxon>Mollicutes</taxon>
        <taxon>Entomoplasmatales</taxon>
        <taxon>Entomoplasmataceae</taxon>
        <taxon>Mesoplasma</taxon>
    </lineage>
</organism>
<reference evidence="1 2" key="1">
    <citation type="submission" date="2017-11" db="EMBL/GenBank/DDBJ databases">
        <title>Genome sequence of Mesoplasma coleopterae BARC 779 (ATCC 49583).</title>
        <authorList>
            <person name="Lo W.-S."/>
            <person name="Kuo C.-H."/>
        </authorList>
    </citation>
    <scope>NUCLEOTIDE SEQUENCE [LARGE SCALE GENOMIC DNA]</scope>
    <source>
        <strain evidence="1 2">BARC 779</strain>
    </source>
</reference>
<name>A0A2K8P2X2_9MOLU</name>
<dbReference type="RefSeq" id="WP_100671357.1">
    <property type="nucleotide sequence ID" value="NZ_CP024968.1"/>
</dbReference>
<keyword evidence="2" id="KW-1185">Reference proteome</keyword>
<sequence length="84" mass="9497">MKNNADKVIEVLDMTKINIEEVNDKLNKGYTILMAFEKGENVTKSIQDGWSGYLNAKVELKEEKENCGICGCGKPANILVYVWR</sequence>
<dbReference type="KEGG" id="mcol:MCOLE_v1c06000"/>
<accession>A0A2K8P2X2</accession>
<protein>
    <submittedName>
        <fullName evidence="1">Uncharacterized protein</fullName>
    </submittedName>
</protein>
<evidence type="ECO:0000313" key="1">
    <source>
        <dbReference type="EMBL" id="ATZ21111.1"/>
    </source>
</evidence>
<gene>
    <name evidence="1" type="ORF">MCOLE_v1c06000</name>
</gene>
<evidence type="ECO:0000313" key="2">
    <source>
        <dbReference type="Proteomes" id="UP000232221"/>
    </source>
</evidence>
<dbReference type="EMBL" id="CP024968">
    <property type="protein sequence ID" value="ATZ21111.1"/>
    <property type="molecule type" value="Genomic_DNA"/>
</dbReference>
<dbReference type="Proteomes" id="UP000232221">
    <property type="component" value="Chromosome"/>
</dbReference>
<dbReference type="AlphaFoldDB" id="A0A2K8P2X2"/>